<evidence type="ECO:0000256" key="1">
    <source>
        <dbReference type="SAM" id="Phobius"/>
    </source>
</evidence>
<feature type="transmembrane region" description="Helical" evidence="1">
    <location>
        <begin position="14"/>
        <end position="38"/>
    </location>
</feature>
<dbReference type="EMBL" id="JBHUFA010000001">
    <property type="protein sequence ID" value="MFD1695221.1"/>
    <property type="molecule type" value="Genomic_DNA"/>
</dbReference>
<evidence type="ECO:0000259" key="3">
    <source>
        <dbReference type="PROSITE" id="PS50887"/>
    </source>
</evidence>
<dbReference type="Pfam" id="PF00563">
    <property type="entry name" value="EAL"/>
    <property type="match status" value="1"/>
</dbReference>
<comment type="caution">
    <text evidence="4">The sequence shown here is derived from an EMBL/GenBank/DDBJ whole genome shotgun (WGS) entry which is preliminary data.</text>
</comment>
<feature type="domain" description="EAL" evidence="2">
    <location>
        <begin position="233"/>
        <end position="483"/>
    </location>
</feature>
<dbReference type="Proteomes" id="UP001597327">
    <property type="component" value="Unassembled WGS sequence"/>
</dbReference>
<keyword evidence="1" id="KW-0812">Transmembrane</keyword>
<dbReference type="InterPro" id="IPR029787">
    <property type="entry name" value="Nucleotide_cyclase"/>
</dbReference>
<dbReference type="SMART" id="SM00052">
    <property type="entry name" value="EAL"/>
    <property type="match status" value="1"/>
</dbReference>
<dbReference type="InterPro" id="IPR052155">
    <property type="entry name" value="Biofilm_reg_signaling"/>
</dbReference>
<dbReference type="Gene3D" id="3.30.70.270">
    <property type="match status" value="1"/>
</dbReference>
<dbReference type="SUPFAM" id="SSF55073">
    <property type="entry name" value="Nucleotide cyclase"/>
    <property type="match status" value="1"/>
</dbReference>
<keyword evidence="1" id="KW-1133">Transmembrane helix</keyword>
<evidence type="ECO:0000259" key="2">
    <source>
        <dbReference type="PROSITE" id="PS50883"/>
    </source>
</evidence>
<protein>
    <submittedName>
        <fullName evidence="4">Bifunctional diguanylate cyclase/phosphodiesterase</fullName>
    </submittedName>
</protein>
<dbReference type="PROSITE" id="PS50883">
    <property type="entry name" value="EAL"/>
    <property type="match status" value="1"/>
</dbReference>
<dbReference type="InterPro" id="IPR000160">
    <property type="entry name" value="GGDEF_dom"/>
</dbReference>
<dbReference type="NCBIfam" id="TIGR00254">
    <property type="entry name" value="GGDEF"/>
    <property type="match status" value="1"/>
</dbReference>
<dbReference type="PROSITE" id="PS50887">
    <property type="entry name" value="GGDEF"/>
    <property type="match status" value="1"/>
</dbReference>
<dbReference type="Pfam" id="PF00990">
    <property type="entry name" value="GGDEF"/>
    <property type="match status" value="1"/>
</dbReference>
<keyword evidence="5" id="KW-1185">Reference proteome</keyword>
<dbReference type="InterPro" id="IPR043128">
    <property type="entry name" value="Rev_trsase/Diguanyl_cyclase"/>
</dbReference>
<dbReference type="InterPro" id="IPR001633">
    <property type="entry name" value="EAL_dom"/>
</dbReference>
<dbReference type="CDD" id="cd01948">
    <property type="entry name" value="EAL"/>
    <property type="match status" value="1"/>
</dbReference>
<organism evidence="4 5">
    <name type="scientific">Roseibium aestuarii</name>
    <dbReference type="NCBI Taxonomy" id="2600299"/>
    <lineage>
        <taxon>Bacteria</taxon>
        <taxon>Pseudomonadati</taxon>
        <taxon>Pseudomonadota</taxon>
        <taxon>Alphaproteobacteria</taxon>
        <taxon>Hyphomicrobiales</taxon>
        <taxon>Stappiaceae</taxon>
        <taxon>Roseibium</taxon>
    </lineage>
</organism>
<reference evidence="5" key="1">
    <citation type="journal article" date="2019" name="Int. J. Syst. Evol. Microbiol.">
        <title>The Global Catalogue of Microorganisms (GCM) 10K type strain sequencing project: providing services to taxonomists for standard genome sequencing and annotation.</title>
        <authorList>
            <consortium name="The Broad Institute Genomics Platform"/>
            <consortium name="The Broad Institute Genome Sequencing Center for Infectious Disease"/>
            <person name="Wu L."/>
            <person name="Ma J."/>
        </authorList>
    </citation>
    <scope>NUCLEOTIDE SEQUENCE [LARGE SCALE GENOMIC DNA]</scope>
    <source>
        <strain evidence="5">JCM 3369</strain>
    </source>
</reference>
<accession>A0ABW4JVC8</accession>
<name>A0ABW4JVC8_9HYPH</name>
<dbReference type="SMART" id="SM00267">
    <property type="entry name" value="GGDEF"/>
    <property type="match status" value="1"/>
</dbReference>
<dbReference type="PANTHER" id="PTHR44757:SF2">
    <property type="entry name" value="BIOFILM ARCHITECTURE MAINTENANCE PROTEIN MBAA"/>
    <property type="match status" value="1"/>
</dbReference>
<evidence type="ECO:0000313" key="5">
    <source>
        <dbReference type="Proteomes" id="UP001597327"/>
    </source>
</evidence>
<proteinExistence type="predicted"/>
<evidence type="ECO:0000313" key="4">
    <source>
        <dbReference type="EMBL" id="MFD1695221.1"/>
    </source>
</evidence>
<gene>
    <name evidence="4" type="ORF">ACFSC7_06810</name>
</gene>
<dbReference type="RefSeq" id="WP_149891022.1">
    <property type="nucleotide sequence ID" value="NZ_JBHUFA010000001.1"/>
</dbReference>
<keyword evidence="1" id="KW-0472">Membrane</keyword>
<dbReference type="PANTHER" id="PTHR44757">
    <property type="entry name" value="DIGUANYLATE CYCLASE DGCP"/>
    <property type="match status" value="1"/>
</dbReference>
<sequence>MHPLVLVLSTSDHLLLHLVETIIAIGFCMGIFALVATLHTLYRMHRRLHAHQTAEHVAIELAKQDELTGLPNRRKLDEDFNRLMDMVEVDQIRAVFMLDIDGFKPVNDVYGHGVGDQLLTTFATRLTREIGDQGLVARLGGDEFAIITPVLEDKEDAVQIARRVIAAIRDPFEIDSREIRVGTGIGIALFPRDGHSASELLRRADIALYRAKTSGSSNFRFFELAMDATILQRSLLEQRIRRAMSEKKIEPEFQPIVRLQDGMILGFEALARWHDPEFGSVPPREFIPIAEDVGLISELTEAILVKACKAARRWPNTIGLSLNISALKLQEQTFPLRLAAILAEHELLPHRLMLDITEPRLLRHTRQLQPVLEQLCEQGVRLALDDFGIGTSSLTFLRAHPFDTVKIHGQFSGGILDDPEKAAVVEAILILARGMGIRTVAEGIEDPALINRLQTLGCHAGQGHVFGPAVSADVATKLAARGYLFPASPDDHDSSGAMARLA</sequence>
<feature type="domain" description="GGDEF" evidence="3">
    <location>
        <begin position="91"/>
        <end position="224"/>
    </location>
</feature>
<dbReference type="CDD" id="cd01949">
    <property type="entry name" value="GGDEF"/>
    <property type="match status" value="1"/>
</dbReference>
<dbReference type="Gene3D" id="3.20.20.450">
    <property type="entry name" value="EAL domain"/>
    <property type="match status" value="1"/>
</dbReference>
<dbReference type="SUPFAM" id="SSF141868">
    <property type="entry name" value="EAL domain-like"/>
    <property type="match status" value="1"/>
</dbReference>
<dbReference type="InterPro" id="IPR035919">
    <property type="entry name" value="EAL_sf"/>
</dbReference>